<evidence type="ECO:0000256" key="1">
    <source>
        <dbReference type="SAM" id="Phobius"/>
    </source>
</evidence>
<feature type="transmembrane region" description="Helical" evidence="1">
    <location>
        <begin position="142"/>
        <end position="159"/>
    </location>
</feature>
<keyword evidence="1" id="KW-0812">Transmembrane</keyword>
<organism evidence="2">
    <name type="scientific">marine metagenome</name>
    <dbReference type="NCBI Taxonomy" id="408172"/>
    <lineage>
        <taxon>unclassified sequences</taxon>
        <taxon>metagenomes</taxon>
        <taxon>ecological metagenomes</taxon>
    </lineage>
</organism>
<protein>
    <recommendedName>
        <fullName evidence="3">Glycosyltransferase RgtA/B/C/D-like domain-containing protein</fullName>
    </recommendedName>
</protein>
<keyword evidence="1" id="KW-1133">Transmembrane helix</keyword>
<gene>
    <name evidence="2" type="ORF">METZ01_LOCUS101174</name>
</gene>
<dbReference type="EMBL" id="UINC01010903">
    <property type="protein sequence ID" value="SVA48320.1"/>
    <property type="molecule type" value="Genomic_DNA"/>
</dbReference>
<evidence type="ECO:0008006" key="3">
    <source>
        <dbReference type="Google" id="ProtNLM"/>
    </source>
</evidence>
<sequence length="282" mass="32359">MKFFLINNLRIILCFILVLGVGRFFYATSFKDNTSLFNSSYAEQAYQKYFIENKIERSWGPIAVTILSGIKEFTPKNYTTFIWRLGLFISYGVIIYFLLNLIPEFNLLLQQNNKDPTHLWSIILVFVTLQSSGAIYSITNGGSAIFTALCIIGHFYFFCKKKYLISSIFIIVGIYFKLVAVVFAFPYFVFAICSKNHRQYVFYLFLVGAVVSLISYPIQGMMYGSLYPLAIIFSVVNQSSDTIPIWSQELFNLLSIINKIINGFQVEKSFKNIYDISPSISV</sequence>
<dbReference type="AlphaFoldDB" id="A0A381W6Z6"/>
<accession>A0A381W6Z6</accession>
<proteinExistence type="predicted"/>
<reference evidence="2" key="1">
    <citation type="submission" date="2018-05" db="EMBL/GenBank/DDBJ databases">
        <authorList>
            <person name="Lanie J.A."/>
            <person name="Ng W.-L."/>
            <person name="Kazmierczak K.M."/>
            <person name="Andrzejewski T.M."/>
            <person name="Davidsen T.M."/>
            <person name="Wayne K.J."/>
            <person name="Tettelin H."/>
            <person name="Glass J.I."/>
            <person name="Rusch D."/>
            <person name="Podicherti R."/>
            <person name="Tsui H.-C.T."/>
            <person name="Winkler M.E."/>
        </authorList>
    </citation>
    <scope>NUCLEOTIDE SEQUENCE</scope>
</reference>
<keyword evidence="1" id="KW-0472">Membrane</keyword>
<feature type="transmembrane region" description="Helical" evidence="1">
    <location>
        <begin position="81"/>
        <end position="99"/>
    </location>
</feature>
<feature type="transmembrane region" description="Helical" evidence="1">
    <location>
        <begin position="200"/>
        <end position="218"/>
    </location>
</feature>
<feature type="transmembrane region" description="Helical" evidence="1">
    <location>
        <begin position="119"/>
        <end position="136"/>
    </location>
</feature>
<feature type="transmembrane region" description="Helical" evidence="1">
    <location>
        <begin position="168"/>
        <end position="188"/>
    </location>
</feature>
<evidence type="ECO:0000313" key="2">
    <source>
        <dbReference type="EMBL" id="SVA48320.1"/>
    </source>
</evidence>
<name>A0A381W6Z6_9ZZZZ</name>
<feature type="non-terminal residue" evidence="2">
    <location>
        <position position="282"/>
    </location>
</feature>